<dbReference type="Gene3D" id="3.30.110.40">
    <property type="entry name" value="TusA-like domain"/>
    <property type="match status" value="1"/>
</dbReference>
<dbReference type="NCBIfam" id="TIGR03527">
    <property type="entry name" value="selenium_YedF"/>
    <property type="match status" value="1"/>
</dbReference>
<dbReference type="EMBL" id="CP016757">
    <property type="protein sequence ID" value="ANZ45903.1"/>
    <property type="molecule type" value="Genomic_DNA"/>
</dbReference>
<dbReference type="Pfam" id="PF01206">
    <property type="entry name" value="TusA"/>
    <property type="match status" value="1"/>
</dbReference>
<dbReference type="SUPFAM" id="SSF64307">
    <property type="entry name" value="SirA-like"/>
    <property type="match status" value="1"/>
</dbReference>
<dbReference type="Pfam" id="PF02635">
    <property type="entry name" value="DsrE"/>
    <property type="match status" value="1"/>
</dbReference>
<dbReference type="OrthoDB" id="9801500at2"/>
<dbReference type="Gene3D" id="3.40.1260.10">
    <property type="entry name" value="DsrEFH-like"/>
    <property type="match status" value="1"/>
</dbReference>
<keyword evidence="3" id="KW-1185">Reference proteome</keyword>
<dbReference type="InterPro" id="IPR019870">
    <property type="entry name" value="Se_metab_YedF"/>
</dbReference>
<proteinExistence type="predicted"/>
<dbReference type="STRING" id="1197717.BED41_12875"/>
<organism evidence="2 3">
    <name type="scientific">Cloacibacillus porcorum</name>
    <dbReference type="NCBI Taxonomy" id="1197717"/>
    <lineage>
        <taxon>Bacteria</taxon>
        <taxon>Thermotogati</taxon>
        <taxon>Synergistota</taxon>
        <taxon>Synergistia</taxon>
        <taxon>Synergistales</taxon>
        <taxon>Synergistaceae</taxon>
        <taxon>Cloacibacillus</taxon>
    </lineage>
</organism>
<sequence length="192" mass="20274">MIEIDARKLECPKPVLLVKEEADKGTAQIRACVDNEVAAENVTRFFESRGYTASREDGAEGIYITGQKSGEAAAVQKNGEGRTAILFTSDKIGAPSDGLGEVLMKAYIGTLTKTSTPPSAVALMNEGVKMALPEASTLDTLKELEAAGTKILICGTCTKHFGITDQITIGTISNMFEISEAVFGADKPIVLG</sequence>
<dbReference type="GeneID" id="83058738"/>
<dbReference type="Proteomes" id="UP000093044">
    <property type="component" value="Chromosome"/>
</dbReference>
<dbReference type="SUPFAM" id="SSF75169">
    <property type="entry name" value="DsrEFH-like"/>
    <property type="match status" value="1"/>
</dbReference>
<dbReference type="RefSeq" id="WP_066747071.1">
    <property type="nucleotide sequence ID" value="NZ_CP016757.1"/>
</dbReference>
<dbReference type="InterPro" id="IPR001455">
    <property type="entry name" value="TusA-like"/>
</dbReference>
<protein>
    <submittedName>
        <fullName evidence="2">Selenium metabolism protein</fullName>
    </submittedName>
</protein>
<dbReference type="KEGG" id="cpor:BED41_12875"/>
<dbReference type="AlphaFoldDB" id="A0A1B2I7G7"/>
<reference evidence="2" key="1">
    <citation type="submission" date="2016-08" db="EMBL/GenBank/DDBJ databases">
        <title>Complete genome of Cloacibacillus porcorum.</title>
        <authorList>
            <person name="Looft T."/>
            <person name="Bayles D.O."/>
            <person name="Alt D.P."/>
        </authorList>
    </citation>
    <scope>NUCLEOTIDE SEQUENCE [LARGE SCALE GENOMIC DNA]</scope>
    <source>
        <strain evidence="2">CL-84</strain>
    </source>
</reference>
<dbReference type="InterPro" id="IPR003787">
    <property type="entry name" value="Sulphur_relay_DsrE/F-like"/>
</dbReference>
<dbReference type="InterPro" id="IPR036868">
    <property type="entry name" value="TusA-like_sf"/>
</dbReference>
<dbReference type="InterPro" id="IPR027396">
    <property type="entry name" value="DsrEFH-like"/>
</dbReference>
<evidence type="ECO:0000313" key="3">
    <source>
        <dbReference type="Proteomes" id="UP000093044"/>
    </source>
</evidence>
<evidence type="ECO:0000259" key="1">
    <source>
        <dbReference type="Pfam" id="PF01206"/>
    </source>
</evidence>
<feature type="domain" description="UPF0033" evidence="1">
    <location>
        <begin position="2"/>
        <end position="63"/>
    </location>
</feature>
<accession>A0A1B2I7G7</accession>
<name>A0A1B2I7G7_9BACT</name>
<evidence type="ECO:0000313" key="2">
    <source>
        <dbReference type="EMBL" id="ANZ45903.1"/>
    </source>
</evidence>
<gene>
    <name evidence="2" type="ORF">BED41_12875</name>
</gene>